<evidence type="ECO:0000256" key="5">
    <source>
        <dbReference type="ARBA" id="ARBA00022807"/>
    </source>
</evidence>
<evidence type="ECO:0000256" key="8">
    <source>
        <dbReference type="SAM" id="SignalP"/>
    </source>
</evidence>
<keyword evidence="2" id="KW-0645">Protease</keyword>
<evidence type="ECO:0000256" key="7">
    <source>
        <dbReference type="ARBA" id="ARBA00023180"/>
    </source>
</evidence>
<evidence type="ECO:0000256" key="6">
    <source>
        <dbReference type="ARBA" id="ARBA00023157"/>
    </source>
</evidence>
<dbReference type="GO" id="GO:0004197">
    <property type="term" value="F:cysteine-type endopeptidase activity"/>
    <property type="evidence" value="ECO:0000318"/>
    <property type="project" value="GO_Central"/>
</dbReference>
<keyword evidence="3 8" id="KW-0732">Signal</keyword>
<dbReference type="Gene3D" id="3.90.70.10">
    <property type="entry name" value="Cysteine proteinases"/>
    <property type="match status" value="1"/>
</dbReference>
<dbReference type="STRING" id="3983.A0A2C9VVN9"/>
<dbReference type="Pfam" id="PF08246">
    <property type="entry name" value="Inhibitor_I29"/>
    <property type="match status" value="1"/>
</dbReference>
<dbReference type="SMART" id="SM00848">
    <property type="entry name" value="Inhibitor_I29"/>
    <property type="match status" value="1"/>
</dbReference>
<proteinExistence type="inferred from homology"/>
<organism evidence="11 12">
    <name type="scientific">Manihot esculenta</name>
    <name type="common">Cassava</name>
    <name type="synonym">Jatropha manihot</name>
    <dbReference type="NCBI Taxonomy" id="3983"/>
    <lineage>
        <taxon>Eukaryota</taxon>
        <taxon>Viridiplantae</taxon>
        <taxon>Streptophyta</taxon>
        <taxon>Embryophyta</taxon>
        <taxon>Tracheophyta</taxon>
        <taxon>Spermatophyta</taxon>
        <taxon>Magnoliopsida</taxon>
        <taxon>eudicotyledons</taxon>
        <taxon>Gunneridae</taxon>
        <taxon>Pentapetalae</taxon>
        <taxon>rosids</taxon>
        <taxon>fabids</taxon>
        <taxon>Malpighiales</taxon>
        <taxon>Euphorbiaceae</taxon>
        <taxon>Crotonoideae</taxon>
        <taxon>Manihoteae</taxon>
        <taxon>Manihot</taxon>
    </lineage>
</organism>
<dbReference type="PROSITE" id="PS00640">
    <property type="entry name" value="THIOL_PROTEASE_ASN"/>
    <property type="match status" value="1"/>
</dbReference>
<dbReference type="InterPro" id="IPR000169">
    <property type="entry name" value="Pept_cys_AS"/>
</dbReference>
<dbReference type="InterPro" id="IPR000668">
    <property type="entry name" value="Peptidase_C1A_C"/>
</dbReference>
<reference evidence="12" key="1">
    <citation type="journal article" date="2016" name="Nat. Biotechnol.">
        <title>Sequencing wild and cultivated cassava and related species reveals extensive interspecific hybridization and genetic diversity.</title>
        <authorList>
            <person name="Bredeson J.V."/>
            <person name="Lyons J.B."/>
            <person name="Prochnik S.E."/>
            <person name="Wu G.A."/>
            <person name="Ha C.M."/>
            <person name="Edsinger-Gonzales E."/>
            <person name="Grimwood J."/>
            <person name="Schmutz J."/>
            <person name="Rabbi I.Y."/>
            <person name="Egesi C."/>
            <person name="Nauluvula P."/>
            <person name="Lebot V."/>
            <person name="Ndunguru J."/>
            <person name="Mkamilo G."/>
            <person name="Bart R.S."/>
            <person name="Setter T.L."/>
            <person name="Gleadow R.M."/>
            <person name="Kulakow P."/>
            <person name="Ferguson M.E."/>
            <person name="Rounsley S."/>
            <person name="Rokhsar D.S."/>
        </authorList>
    </citation>
    <scope>NUCLEOTIDE SEQUENCE [LARGE SCALE GENOMIC DNA]</scope>
    <source>
        <strain evidence="12">cv. AM560-2</strain>
    </source>
</reference>
<dbReference type="SUPFAM" id="SSF54001">
    <property type="entry name" value="Cysteine proteinases"/>
    <property type="match status" value="1"/>
</dbReference>
<dbReference type="GO" id="GO:0051603">
    <property type="term" value="P:proteolysis involved in protein catabolic process"/>
    <property type="evidence" value="ECO:0000318"/>
    <property type="project" value="GO_Central"/>
</dbReference>
<dbReference type="InterPro" id="IPR038765">
    <property type="entry name" value="Papain-like_cys_pep_sf"/>
</dbReference>
<evidence type="ECO:0000256" key="2">
    <source>
        <dbReference type="ARBA" id="ARBA00022670"/>
    </source>
</evidence>
<dbReference type="EMBL" id="CM004391">
    <property type="protein sequence ID" value="OAY50324.1"/>
    <property type="molecule type" value="Genomic_DNA"/>
</dbReference>
<comment type="caution">
    <text evidence="11">The sequence shown here is derived from an EMBL/GenBank/DDBJ whole genome shotgun (WGS) entry which is preliminary data.</text>
</comment>
<evidence type="ECO:0000313" key="12">
    <source>
        <dbReference type="Proteomes" id="UP000091857"/>
    </source>
</evidence>
<dbReference type="AlphaFoldDB" id="A0A2C9VVN9"/>
<keyword evidence="6" id="KW-1015">Disulfide bond</keyword>
<evidence type="ECO:0000259" key="9">
    <source>
        <dbReference type="SMART" id="SM00645"/>
    </source>
</evidence>
<dbReference type="PROSITE" id="PS00139">
    <property type="entry name" value="THIOL_PROTEASE_CYS"/>
    <property type="match status" value="1"/>
</dbReference>
<dbReference type="InterPro" id="IPR013201">
    <property type="entry name" value="Prot_inhib_I29"/>
</dbReference>
<evidence type="ECO:0000256" key="1">
    <source>
        <dbReference type="ARBA" id="ARBA00008455"/>
    </source>
</evidence>
<feature type="domain" description="Peptidase C1A papain C-terminal" evidence="9">
    <location>
        <begin position="123"/>
        <end position="339"/>
    </location>
</feature>
<comment type="similarity">
    <text evidence="1">Belongs to the peptidase C1 family.</text>
</comment>
<keyword evidence="5" id="KW-0788">Thiol protease</keyword>
<dbReference type="GO" id="GO:0005615">
    <property type="term" value="C:extracellular space"/>
    <property type="evidence" value="ECO:0000318"/>
    <property type="project" value="GO_Central"/>
</dbReference>
<protein>
    <submittedName>
        <fullName evidence="11">Uncharacterized protein</fullName>
    </submittedName>
</protein>
<dbReference type="InterPro" id="IPR013128">
    <property type="entry name" value="Peptidase_C1A"/>
</dbReference>
<name>A0A2C9VVN9_MANES</name>
<dbReference type="PRINTS" id="PR00705">
    <property type="entry name" value="PAPAIN"/>
</dbReference>
<feature type="chain" id="PRO_5018585512" evidence="8">
    <location>
        <begin position="27"/>
        <end position="342"/>
    </location>
</feature>
<feature type="signal peptide" evidence="8">
    <location>
        <begin position="1"/>
        <end position="26"/>
    </location>
</feature>
<dbReference type="FunFam" id="3.90.70.10:FF:000067">
    <property type="entry name" value="Senescence-specific cysteine protease"/>
    <property type="match status" value="1"/>
</dbReference>
<dbReference type="InterPro" id="IPR025661">
    <property type="entry name" value="Pept_asp_AS"/>
</dbReference>
<dbReference type="Pfam" id="PF00112">
    <property type="entry name" value="Peptidase_C1"/>
    <property type="match status" value="1"/>
</dbReference>
<dbReference type="PROSITE" id="PS00639">
    <property type="entry name" value="THIOL_PROTEASE_HIS"/>
    <property type="match status" value="1"/>
</dbReference>
<evidence type="ECO:0000313" key="11">
    <source>
        <dbReference type="EMBL" id="OAY50324.1"/>
    </source>
</evidence>
<dbReference type="InterPro" id="IPR039417">
    <property type="entry name" value="Peptidase_C1A_papain-like"/>
</dbReference>
<dbReference type="PANTHER" id="PTHR12411">
    <property type="entry name" value="CYSTEINE PROTEASE FAMILY C1-RELATED"/>
    <property type="match status" value="1"/>
</dbReference>
<evidence type="ECO:0000256" key="3">
    <source>
        <dbReference type="ARBA" id="ARBA00022729"/>
    </source>
</evidence>
<dbReference type="CDD" id="cd02248">
    <property type="entry name" value="Peptidase_C1A"/>
    <property type="match status" value="1"/>
</dbReference>
<sequence>MALSSYSLMLLLVLCVSCFFAYSGFGHDFSIIGYKPEDLASHDKLFDLFESWMSKFKKDYESIDKKLKRFEIFKDNLFLIDDINFKENNYWLGLNAFADLTHEEFTKLTESPLNFIYNDVKDIPKSVDWREKGAVTSVKNQGQCGSCWAFSAAAAIEGINQIVTGNLTDLSEQQLIDCDTTSNNGCDGGNMDRAFAYIVSSGGLHKEEDYPYTMKQDTCQWKPDHKEVVTINGYEDVPRNNEESFLKALTNQPLSVAIDASSRHFQFYKGGIFDGLCGTRLNHGVVAVGYGSSHHGTNYIIVKNSWGSSWGENGYIRLKRHTLLPGGRCGIYKMASYPVKIK</sequence>
<keyword evidence="12" id="KW-1185">Reference proteome</keyword>
<dbReference type="SMART" id="SM00645">
    <property type="entry name" value="Pept_C1"/>
    <property type="match status" value="1"/>
</dbReference>
<dbReference type="Proteomes" id="UP000091857">
    <property type="component" value="Chromosome 5"/>
</dbReference>
<evidence type="ECO:0000256" key="4">
    <source>
        <dbReference type="ARBA" id="ARBA00022801"/>
    </source>
</evidence>
<dbReference type="GO" id="GO:0005764">
    <property type="term" value="C:lysosome"/>
    <property type="evidence" value="ECO:0000318"/>
    <property type="project" value="GO_Central"/>
</dbReference>
<evidence type="ECO:0000259" key="10">
    <source>
        <dbReference type="SMART" id="SM00848"/>
    </source>
</evidence>
<feature type="domain" description="Cathepsin propeptide inhibitor" evidence="10">
    <location>
        <begin position="49"/>
        <end position="105"/>
    </location>
</feature>
<keyword evidence="4" id="KW-0378">Hydrolase</keyword>
<dbReference type="InterPro" id="IPR025660">
    <property type="entry name" value="Pept_his_AS"/>
</dbReference>
<keyword evidence="7" id="KW-0325">Glycoprotein</keyword>
<dbReference type="Gramene" id="Manes.05G126900.1.v8.1">
    <property type="protein sequence ID" value="Manes.05G126900.1.v8.1.CDS"/>
    <property type="gene ID" value="Manes.05G126900.v8.1"/>
</dbReference>
<accession>A0A2C9VVN9</accession>
<gene>
    <name evidence="11" type="ORF">MANES_05G126900v8</name>
</gene>